<dbReference type="PANTHER" id="PTHR43666">
    <property type="entry name" value="TLDD PROTEIN"/>
    <property type="match status" value="1"/>
</dbReference>
<sequence length="441" mass="48988">MHQRQHFEALAEDLRRHLAEGEDFTLWYSAEDSEFIRFNRARVRQAGRVRQASALLRLIRDERQASLDLTLSGAPEEDRQRLVEGLRQLRQSLAWIPADPYLLLDTSAWQRENQDLGAAPDSGALLASLERRARDLDLVGIYAAGPLFRGFANSWGAFGWHAGSSFNFDWSLFHGNGQAVKADYAGQRWDDEAFARRFEQAREQLGHLGKPLRQLRPGDYRAYLAPAALEEVMQMLCWGGFSARALATGESPLQRLQNGDALLSPLLNLAERPATSPSPAFSAEGSPRAEVELVGNGRLSGRLVSSRSAREYGLVANGAGANEAPTALDMAGGSLEQARILEALDTGLYIGNLWYLNYSDMPAARLTGMTRFATFWVENGQIRAPVSTMRFDDSLYSFLGAHLEDLSHERELRLSSNTYGERQTDSMHLPGALTGRFTLTL</sequence>
<evidence type="ECO:0000313" key="4">
    <source>
        <dbReference type="Proteomes" id="UP000194857"/>
    </source>
</evidence>
<evidence type="ECO:0000313" key="3">
    <source>
        <dbReference type="EMBL" id="WOS80847.1"/>
    </source>
</evidence>
<feature type="domain" description="Metalloprotease TldD/E C-terminal" evidence="1">
    <location>
        <begin position="217"/>
        <end position="432"/>
    </location>
</feature>
<dbReference type="EMBL" id="CP136986">
    <property type="protein sequence ID" value="WOS80847.1"/>
    <property type="molecule type" value="Genomic_DNA"/>
</dbReference>
<reference evidence="3" key="2">
    <citation type="submission" date="2023-06" db="EMBL/GenBank/DDBJ databases">
        <authorList>
            <consortium name="Clinical and Environmental Microbiology Branch: Whole genome sequencing antimicrobial resistance pathogens in the healthcare setting"/>
        </authorList>
    </citation>
    <scope>NUCLEOTIDE SEQUENCE</scope>
    <source>
        <strain evidence="3">2021CK-01020</strain>
    </source>
</reference>
<dbReference type="GO" id="GO:0008237">
    <property type="term" value="F:metallopeptidase activity"/>
    <property type="evidence" value="ECO:0007669"/>
    <property type="project" value="InterPro"/>
</dbReference>
<dbReference type="Pfam" id="PF19289">
    <property type="entry name" value="PmbA_TldD_3rd"/>
    <property type="match status" value="1"/>
</dbReference>
<name>A0A077JVH5_PSEAI</name>
<dbReference type="InterPro" id="IPR036059">
    <property type="entry name" value="TldD/PmbA_sf"/>
</dbReference>
<evidence type="ECO:0000259" key="1">
    <source>
        <dbReference type="Pfam" id="PF19289"/>
    </source>
</evidence>
<dbReference type="InterPro" id="IPR045569">
    <property type="entry name" value="Metalloprtase-TldD/E_C"/>
</dbReference>
<dbReference type="Proteomes" id="UP000194857">
    <property type="component" value="Unassembled WGS sequence"/>
</dbReference>
<dbReference type="SUPFAM" id="SSF111283">
    <property type="entry name" value="Putative modulator of DNA gyrase, PmbA/TldD"/>
    <property type="match status" value="1"/>
</dbReference>
<dbReference type="RefSeq" id="WP_003089937.1">
    <property type="nucleotide sequence ID" value="NZ_AP014622.1"/>
</dbReference>
<dbReference type="AlphaFoldDB" id="A0A077JVH5"/>
<protein>
    <submittedName>
        <fullName evidence="3">TldD/PmbA family protein</fullName>
    </submittedName>
    <submittedName>
        <fullName evidence="2">Zn-dependent protease</fullName>
    </submittedName>
</protein>
<dbReference type="PANTHER" id="PTHR43666:SF1">
    <property type="entry name" value="CONSERVED PROTEIN"/>
    <property type="match status" value="1"/>
</dbReference>
<dbReference type="EMBL" id="NFFZ01000006">
    <property type="protein sequence ID" value="OTI61750.1"/>
    <property type="molecule type" value="Genomic_DNA"/>
</dbReference>
<dbReference type="Proteomes" id="UP001297540">
    <property type="component" value="Chromosome"/>
</dbReference>
<gene>
    <name evidence="2" type="ORF">CAZ10_13700</name>
    <name evidence="3" type="ORF">L4V69_17340</name>
</gene>
<dbReference type="KEGG" id="paeb:NCGM1900_3994"/>
<evidence type="ECO:0000313" key="2">
    <source>
        <dbReference type="EMBL" id="OTI61750.1"/>
    </source>
</evidence>
<dbReference type="GO" id="GO:0006508">
    <property type="term" value="P:proteolysis"/>
    <property type="evidence" value="ECO:0007669"/>
    <property type="project" value="UniProtKB-KW"/>
</dbReference>
<proteinExistence type="predicted"/>
<reference evidence="2 4" key="1">
    <citation type="submission" date="2017-05" db="EMBL/GenBank/DDBJ databases">
        <authorList>
            <person name="Song R."/>
            <person name="Chenine A.L."/>
            <person name="Ruprecht R.M."/>
        </authorList>
    </citation>
    <scope>NUCLEOTIDE SEQUENCE [LARGE SCALE GENOMIC DNA]</scope>
    <source>
        <strain evidence="2 4">S567_C10_BS</strain>
    </source>
</reference>
<keyword evidence="2" id="KW-0378">Hydrolase</keyword>
<keyword evidence="2" id="KW-0645">Protease</keyword>
<accession>A0A077JVH5</accession>
<reference evidence="3" key="3">
    <citation type="submission" date="2023-10" db="EMBL/GenBank/DDBJ databases">
        <title>Pathogen: clinical or host-associated sample.</title>
        <authorList>
            <person name="Hergert J."/>
            <person name="Casey R."/>
            <person name="Wagner J."/>
            <person name="Young E.L."/>
            <person name="Oakeson K.F."/>
        </authorList>
    </citation>
    <scope>NUCLEOTIDE SEQUENCE</scope>
    <source>
        <strain evidence="3">2021CK-01020</strain>
    </source>
</reference>
<organism evidence="2 4">
    <name type="scientific">Pseudomonas aeruginosa</name>
    <dbReference type="NCBI Taxonomy" id="287"/>
    <lineage>
        <taxon>Bacteria</taxon>
        <taxon>Pseudomonadati</taxon>
        <taxon>Pseudomonadota</taxon>
        <taxon>Gammaproteobacteria</taxon>
        <taxon>Pseudomonadales</taxon>
        <taxon>Pseudomonadaceae</taxon>
        <taxon>Pseudomonas</taxon>
    </lineage>
</organism>